<feature type="region of interest" description="Disordered" evidence="1">
    <location>
        <begin position="214"/>
        <end position="272"/>
    </location>
</feature>
<name>A0AAU7UIZ6_9MICO</name>
<dbReference type="InterPro" id="IPR002035">
    <property type="entry name" value="VWF_A"/>
</dbReference>
<dbReference type="PROSITE" id="PS50234">
    <property type="entry name" value="VWFA"/>
    <property type="match status" value="1"/>
</dbReference>
<evidence type="ECO:0000256" key="1">
    <source>
        <dbReference type="SAM" id="MobiDB-lite"/>
    </source>
</evidence>
<protein>
    <submittedName>
        <fullName evidence="4">VWA domain-containing protein</fullName>
    </submittedName>
</protein>
<dbReference type="Gene3D" id="3.40.50.410">
    <property type="entry name" value="von Willebrand factor, type A domain"/>
    <property type="match status" value="1"/>
</dbReference>
<keyword evidence="2" id="KW-0472">Membrane</keyword>
<organism evidence="4">
    <name type="scientific">Brevibacterium koreense</name>
    <dbReference type="NCBI Taxonomy" id="3140787"/>
    <lineage>
        <taxon>Bacteria</taxon>
        <taxon>Bacillati</taxon>
        <taxon>Actinomycetota</taxon>
        <taxon>Actinomycetes</taxon>
        <taxon>Micrococcales</taxon>
        <taxon>Brevibacteriaceae</taxon>
        <taxon>Brevibacterium</taxon>
    </lineage>
</organism>
<evidence type="ECO:0000313" key="4">
    <source>
        <dbReference type="EMBL" id="XBV88253.1"/>
    </source>
</evidence>
<feature type="compositionally biased region" description="Gly residues" evidence="1">
    <location>
        <begin position="248"/>
        <end position="260"/>
    </location>
</feature>
<keyword evidence="2" id="KW-0812">Transmembrane</keyword>
<sequence length="366" mass="39293">MIFDPVFTWFGWGFLVLALLTVCTIPAVRGDGPRWKWFARMGIVAVLALALARPGIPIKSSTEEYEAAADVYFLVDTTTSMAAEDYDGAKTRLEGVKKDMLELAEQFPGTRLSIISFASTASTVMPLTTDHAAFASAVDVLSPEMSLNSNGSTITEAGAELDKRMKSNQEDRPENKNLVFYFGDGEQTAQSSIDSWSPFASRIDSGAVFGYGTSQGGKMKEPQPFGYGAGPGAGPGLGDPNDPDEPGGADGTGDGDGSGGTKEEYILDGQGNPGISTIDETNLKQLATDLGVKYHHRDGAASMSSVYTAPKYDQTLVKKDGRVTVDEYFWVPLILVFAWIAVEMVFGVRELLRLRTIVPKPQGGRT</sequence>
<evidence type="ECO:0000259" key="3">
    <source>
        <dbReference type="PROSITE" id="PS50234"/>
    </source>
</evidence>
<dbReference type="RefSeq" id="WP_350269293.1">
    <property type="nucleotide sequence ID" value="NZ_CP158281.1"/>
</dbReference>
<feature type="transmembrane region" description="Helical" evidence="2">
    <location>
        <begin position="6"/>
        <end position="25"/>
    </location>
</feature>
<dbReference type="SMART" id="SM00327">
    <property type="entry name" value="VWA"/>
    <property type="match status" value="1"/>
</dbReference>
<dbReference type="EMBL" id="CP158281">
    <property type="protein sequence ID" value="XBV88253.1"/>
    <property type="molecule type" value="Genomic_DNA"/>
</dbReference>
<dbReference type="Pfam" id="PF13519">
    <property type="entry name" value="VWA_2"/>
    <property type="match status" value="1"/>
</dbReference>
<dbReference type="InterPro" id="IPR036465">
    <property type="entry name" value="vWFA_dom_sf"/>
</dbReference>
<dbReference type="SUPFAM" id="SSF53300">
    <property type="entry name" value="vWA-like"/>
    <property type="match status" value="1"/>
</dbReference>
<accession>A0AAU7UIZ6</accession>
<evidence type="ECO:0000256" key="2">
    <source>
        <dbReference type="SAM" id="Phobius"/>
    </source>
</evidence>
<dbReference type="AlphaFoldDB" id="A0AAU7UIZ6"/>
<feature type="transmembrane region" description="Helical" evidence="2">
    <location>
        <begin position="328"/>
        <end position="348"/>
    </location>
</feature>
<feature type="domain" description="VWFA" evidence="3">
    <location>
        <begin position="70"/>
        <end position="188"/>
    </location>
</feature>
<gene>
    <name evidence="4" type="ORF">AAFP32_11885</name>
</gene>
<feature type="compositionally biased region" description="Gly residues" evidence="1">
    <location>
        <begin position="227"/>
        <end position="237"/>
    </location>
</feature>
<keyword evidence="2" id="KW-1133">Transmembrane helix</keyword>
<reference evidence="4" key="1">
    <citation type="submission" date="2024-06" db="EMBL/GenBank/DDBJ databases">
        <title>Brevibacterium koreense sp. nov., isolated from jogae-jeotgal, a Korean fermented seafood.</title>
        <authorList>
            <person name="Whon T.W."/>
            <person name="Nam S."/>
            <person name="Kim Y."/>
        </authorList>
    </citation>
    <scope>NUCLEOTIDE SEQUENCE</scope>
    <source>
        <strain evidence="4">CBA3109</strain>
    </source>
</reference>
<dbReference type="KEGG" id="bkr:AAFP32_11885"/>
<proteinExistence type="predicted"/>